<organism evidence="1 2">
    <name type="scientific">Campylobacter pinnipediorum subsp. caledonicus</name>
    <dbReference type="NCBI Taxonomy" id="1874362"/>
    <lineage>
        <taxon>Bacteria</taxon>
        <taxon>Pseudomonadati</taxon>
        <taxon>Campylobacterota</taxon>
        <taxon>Epsilonproteobacteria</taxon>
        <taxon>Campylobacterales</taxon>
        <taxon>Campylobacteraceae</taxon>
        <taxon>Campylobacter</taxon>
    </lineage>
</organism>
<dbReference type="KEGG" id="cpin:CPIN18020_0665"/>
<keyword evidence="2" id="KW-1185">Reference proteome</keyword>
<dbReference type="GeneID" id="56566302"/>
<protein>
    <submittedName>
        <fullName evidence="1">Toxin-antitoxin system, antitoxin component</fullName>
    </submittedName>
</protein>
<proteinExistence type="predicted"/>
<sequence>MTITLTNVNQDFLNVIKSLLPLNRDVELYEEYEPNNETLKVIKDIEDGKNLSKSFQNVDCIMKALND</sequence>
<evidence type="ECO:0000313" key="1">
    <source>
        <dbReference type="EMBL" id="AQW87484.1"/>
    </source>
</evidence>
<dbReference type="Proteomes" id="UP000190868">
    <property type="component" value="Chromosome"/>
</dbReference>
<gene>
    <name evidence="1" type="ORF">CPIN18021_0669</name>
</gene>
<evidence type="ECO:0000313" key="2">
    <source>
        <dbReference type="Proteomes" id="UP000190868"/>
    </source>
</evidence>
<reference evidence="2" key="1">
    <citation type="submission" date="2016-09" db="EMBL/GenBank/DDBJ databases">
        <title>Comparative genomics of the Campylobacter concisus group.</title>
        <authorList>
            <person name="Miller W.G."/>
            <person name="Yee E."/>
            <person name="Chapman M.H."/>
            <person name="Huynh S."/>
            <person name="Bono J.L."/>
            <person name="On S.L.W."/>
            <person name="StLeger J."/>
            <person name="Foster G."/>
            <person name="Parker C.T."/>
        </authorList>
    </citation>
    <scope>NUCLEOTIDE SEQUENCE [LARGE SCALE GENOMIC DNA]</scope>
    <source>
        <strain evidence="2">RM18021</strain>
    </source>
</reference>
<accession>A0A1S6U6V1</accession>
<dbReference type="EMBL" id="CP017258">
    <property type="protein sequence ID" value="AQW87484.1"/>
    <property type="molecule type" value="Genomic_DNA"/>
</dbReference>
<dbReference type="RefSeq" id="WP_078387530.1">
    <property type="nucleotide sequence ID" value="NZ_CP017018.1"/>
</dbReference>
<dbReference type="AlphaFoldDB" id="A0A1S6U6V1"/>
<name>A0A1S6U6V1_9BACT</name>